<dbReference type="Pfam" id="PF03095">
    <property type="entry name" value="PTPA"/>
    <property type="match status" value="1"/>
</dbReference>
<reference evidence="4" key="2">
    <citation type="submission" date="2014-07" db="EMBL/GenBank/DDBJ databases">
        <authorList>
            <person name="Hull J."/>
        </authorList>
    </citation>
    <scope>NUCLEOTIDE SEQUENCE</scope>
</reference>
<evidence type="ECO:0000313" key="4">
    <source>
        <dbReference type="EMBL" id="JAG04192.1"/>
    </source>
</evidence>
<dbReference type="EMBL" id="GBHO01039412">
    <property type="protein sequence ID" value="JAG04192.1"/>
    <property type="molecule type" value="Transcribed_RNA"/>
</dbReference>
<protein>
    <recommendedName>
        <fullName evidence="1">Serine/threonine-protein phosphatase 2A activator</fullName>
    </recommendedName>
    <alternativeName>
        <fullName evidence="2">Phosphotyrosyl phosphatase activator</fullName>
    </alternativeName>
</protein>
<dbReference type="EMBL" id="GBHO01021705">
    <property type="protein sequence ID" value="JAG21899.1"/>
    <property type="molecule type" value="Transcribed_RNA"/>
</dbReference>
<evidence type="ECO:0000256" key="1">
    <source>
        <dbReference type="ARBA" id="ARBA00044786"/>
    </source>
</evidence>
<gene>
    <name evidence="4" type="primary">RRD2_1</name>
    <name evidence="3" type="synonym">RRD2_0</name>
    <name evidence="5" type="synonym">RRD2_2</name>
    <name evidence="6" type="synonym">RRD2_3</name>
    <name evidence="6" type="ORF">CM83_5861</name>
    <name evidence="4" type="ORF">CM83_5862</name>
    <name evidence="5" type="ORF">CM83_5863</name>
    <name evidence="3" type="ORF">CM83_5864</name>
</gene>
<dbReference type="EMBL" id="GBHO01039415">
    <property type="protein sequence ID" value="JAG04189.1"/>
    <property type="molecule type" value="Transcribed_RNA"/>
</dbReference>
<dbReference type="EMBL" id="GBHO01021703">
    <property type="protein sequence ID" value="JAG21901.1"/>
    <property type="molecule type" value="Transcribed_RNA"/>
</dbReference>
<dbReference type="AlphaFoldDB" id="A0A0A9W6X0"/>
<proteinExistence type="predicted"/>
<dbReference type="InterPro" id="IPR037218">
    <property type="entry name" value="PTPA_sf"/>
</dbReference>
<name>A0A0A9W6X0_LYGHE</name>
<accession>A0A0A9W6X0</accession>
<evidence type="ECO:0000313" key="6">
    <source>
        <dbReference type="EMBL" id="JAG21901.1"/>
    </source>
</evidence>
<dbReference type="GO" id="GO:0019211">
    <property type="term" value="F:phosphatase activator activity"/>
    <property type="evidence" value="ECO:0007669"/>
    <property type="project" value="InterPro"/>
</dbReference>
<dbReference type="InterPro" id="IPR004327">
    <property type="entry name" value="Phstyr_phstse_ac"/>
</dbReference>
<organism evidence="4">
    <name type="scientific">Lygus hesperus</name>
    <name type="common">Western plant bug</name>
    <dbReference type="NCBI Taxonomy" id="30085"/>
    <lineage>
        <taxon>Eukaryota</taxon>
        <taxon>Metazoa</taxon>
        <taxon>Ecdysozoa</taxon>
        <taxon>Arthropoda</taxon>
        <taxon>Hexapoda</taxon>
        <taxon>Insecta</taxon>
        <taxon>Pterygota</taxon>
        <taxon>Neoptera</taxon>
        <taxon>Paraneoptera</taxon>
        <taxon>Hemiptera</taxon>
        <taxon>Heteroptera</taxon>
        <taxon>Panheteroptera</taxon>
        <taxon>Cimicomorpha</taxon>
        <taxon>Miridae</taxon>
        <taxon>Mirini</taxon>
        <taxon>Lygus</taxon>
    </lineage>
</organism>
<evidence type="ECO:0000313" key="5">
    <source>
        <dbReference type="EMBL" id="JAG21899.1"/>
    </source>
</evidence>
<dbReference type="SUPFAM" id="SSF140984">
    <property type="entry name" value="PTPA-like"/>
    <property type="match status" value="1"/>
</dbReference>
<evidence type="ECO:0000313" key="3">
    <source>
        <dbReference type="EMBL" id="JAG04189.1"/>
    </source>
</evidence>
<sequence length="151" mass="16694">MVYESYILNKQLVTGAYLPNDITQVPSTLECSTVLEKYLNAGGRIIDIRVTPSQLRSAQLVDVYPKTCTSLLCRASNPLLQQFQDGVPIASDIPKNDSNSDSPAMIVTCYEELHSLFIEAFGNATRIDYGTGHELAFFSWATALMKLGILR</sequence>
<reference evidence="4" key="1">
    <citation type="journal article" date="2014" name="PLoS ONE">
        <title>Transcriptome-Based Identification of ABC Transporters in the Western Tarnished Plant Bug Lygus hesperus.</title>
        <authorList>
            <person name="Hull J.J."/>
            <person name="Chaney K."/>
            <person name="Geib S.M."/>
            <person name="Fabrick J.A."/>
            <person name="Brent C.S."/>
            <person name="Walsh D."/>
            <person name="Lavine L.C."/>
        </authorList>
    </citation>
    <scope>NUCLEOTIDE SEQUENCE</scope>
</reference>
<evidence type="ECO:0000256" key="2">
    <source>
        <dbReference type="ARBA" id="ARBA00044820"/>
    </source>
</evidence>